<dbReference type="GO" id="GO:0016409">
    <property type="term" value="F:palmitoyltransferase activity"/>
    <property type="evidence" value="ECO:0007669"/>
    <property type="project" value="InterPro"/>
</dbReference>
<proteinExistence type="predicted"/>
<evidence type="ECO:0000313" key="4">
    <source>
        <dbReference type="Proteomes" id="UP000789342"/>
    </source>
</evidence>
<feature type="transmembrane region" description="Helical" evidence="2">
    <location>
        <begin position="20"/>
        <end position="42"/>
    </location>
</feature>
<evidence type="ECO:0000256" key="2">
    <source>
        <dbReference type="SAM" id="Phobius"/>
    </source>
</evidence>
<sequence length="297" mass="33461">MEKSQKNTGNWASENKFIQFVVRVGNFLPVAFIVLLVTWSYYAFVVRLCIFHLFNENYTQGVIYLVIYHPLLIMMMWCYLVATFTSPGYPNDPISPKSSRLPTLPGTTISSQHHPSETHNSPDVKNSLLSTKPGSSKQKSSIILDESGNPVSLGAIMVKQSGEKRYCQKCQYDKPDRTHHCRVCKRSVYSENGSPLPMATIMSLDLNISFLILIGGVFALSLLGFAVYHTSLLFSNQTTLESLMTKQNFKMRETDEVTTGKLLNLFDIGKRQGKLPSSNGVSLVFMVFPGWRTHGRW</sequence>
<dbReference type="Proteomes" id="UP000789342">
    <property type="component" value="Unassembled WGS sequence"/>
</dbReference>
<name>A0A9N9H6Z7_9GLOM</name>
<feature type="transmembrane region" description="Helical" evidence="2">
    <location>
        <begin position="62"/>
        <end position="82"/>
    </location>
</feature>
<protein>
    <submittedName>
        <fullName evidence="3">9735_t:CDS:1</fullName>
    </submittedName>
</protein>
<accession>A0A9N9H6Z7</accession>
<keyword evidence="4" id="KW-1185">Reference proteome</keyword>
<organism evidence="3 4">
    <name type="scientific">Acaulospora morrowiae</name>
    <dbReference type="NCBI Taxonomy" id="94023"/>
    <lineage>
        <taxon>Eukaryota</taxon>
        <taxon>Fungi</taxon>
        <taxon>Fungi incertae sedis</taxon>
        <taxon>Mucoromycota</taxon>
        <taxon>Glomeromycotina</taxon>
        <taxon>Glomeromycetes</taxon>
        <taxon>Diversisporales</taxon>
        <taxon>Acaulosporaceae</taxon>
        <taxon>Acaulospora</taxon>
    </lineage>
</organism>
<evidence type="ECO:0000313" key="3">
    <source>
        <dbReference type="EMBL" id="CAG8653400.1"/>
    </source>
</evidence>
<keyword evidence="2" id="KW-1133">Transmembrane helix</keyword>
<evidence type="ECO:0000256" key="1">
    <source>
        <dbReference type="SAM" id="MobiDB-lite"/>
    </source>
</evidence>
<dbReference type="EMBL" id="CAJVPV010010636">
    <property type="protein sequence ID" value="CAG8653400.1"/>
    <property type="molecule type" value="Genomic_DNA"/>
</dbReference>
<dbReference type="OrthoDB" id="9909019at2759"/>
<keyword evidence="2" id="KW-0472">Membrane</keyword>
<feature type="compositionally biased region" description="Polar residues" evidence="1">
    <location>
        <begin position="96"/>
        <end position="113"/>
    </location>
</feature>
<dbReference type="PROSITE" id="PS50216">
    <property type="entry name" value="DHHC"/>
    <property type="match status" value="1"/>
</dbReference>
<feature type="transmembrane region" description="Helical" evidence="2">
    <location>
        <begin position="208"/>
        <end position="228"/>
    </location>
</feature>
<dbReference type="InterPro" id="IPR039859">
    <property type="entry name" value="PFA4/ZDH16/20/ERF2-like"/>
</dbReference>
<feature type="region of interest" description="Disordered" evidence="1">
    <location>
        <begin position="95"/>
        <end position="141"/>
    </location>
</feature>
<comment type="caution">
    <text evidence="3">The sequence shown here is derived from an EMBL/GenBank/DDBJ whole genome shotgun (WGS) entry which is preliminary data.</text>
</comment>
<feature type="compositionally biased region" description="Polar residues" evidence="1">
    <location>
        <begin position="123"/>
        <end position="141"/>
    </location>
</feature>
<keyword evidence="2" id="KW-0812">Transmembrane</keyword>
<dbReference type="AlphaFoldDB" id="A0A9N9H6Z7"/>
<dbReference type="PANTHER" id="PTHR12246">
    <property type="entry name" value="PALMITOYLTRANSFERASE ZDHHC16"/>
    <property type="match status" value="1"/>
</dbReference>
<gene>
    <name evidence="3" type="ORF">AMORRO_LOCUS10073</name>
</gene>
<reference evidence="3" key="1">
    <citation type="submission" date="2021-06" db="EMBL/GenBank/DDBJ databases">
        <authorList>
            <person name="Kallberg Y."/>
            <person name="Tangrot J."/>
            <person name="Rosling A."/>
        </authorList>
    </citation>
    <scope>NUCLEOTIDE SEQUENCE</scope>
    <source>
        <strain evidence="3">CL551</strain>
    </source>
</reference>